<dbReference type="Proteomes" id="UP000268857">
    <property type="component" value="Unassembled WGS sequence"/>
</dbReference>
<dbReference type="AlphaFoldDB" id="A0A433MXH6"/>
<evidence type="ECO:0000256" key="1">
    <source>
        <dbReference type="ARBA" id="ARBA00022603"/>
    </source>
</evidence>
<dbReference type="Pfam" id="PF04072">
    <property type="entry name" value="LCM"/>
    <property type="match status" value="1"/>
</dbReference>
<dbReference type="STRING" id="211165.GCA_000317285_04529"/>
<organism evidence="3 4">
    <name type="scientific">Chlorogloeopsis fritschii PCC 6912</name>
    <dbReference type="NCBI Taxonomy" id="211165"/>
    <lineage>
        <taxon>Bacteria</taxon>
        <taxon>Bacillati</taxon>
        <taxon>Cyanobacteriota</taxon>
        <taxon>Cyanophyceae</taxon>
        <taxon>Nostocales</taxon>
        <taxon>Chlorogloeopsidaceae</taxon>
        <taxon>Chlorogloeopsis</taxon>
    </lineage>
</organism>
<evidence type="ECO:0000313" key="3">
    <source>
        <dbReference type="EMBL" id="RUR72872.1"/>
    </source>
</evidence>
<dbReference type="EMBL" id="RSCJ01000041">
    <property type="protein sequence ID" value="RUR72872.1"/>
    <property type="molecule type" value="Genomic_DNA"/>
</dbReference>
<dbReference type="GO" id="GO:0032259">
    <property type="term" value="P:methylation"/>
    <property type="evidence" value="ECO:0007669"/>
    <property type="project" value="UniProtKB-KW"/>
</dbReference>
<dbReference type="InterPro" id="IPR029063">
    <property type="entry name" value="SAM-dependent_MTases_sf"/>
</dbReference>
<evidence type="ECO:0000256" key="2">
    <source>
        <dbReference type="ARBA" id="ARBA00022679"/>
    </source>
</evidence>
<dbReference type="SUPFAM" id="SSF53335">
    <property type="entry name" value="S-adenosyl-L-methionine-dependent methyltransferases"/>
    <property type="match status" value="1"/>
</dbReference>
<gene>
    <name evidence="3" type="ORF">PCC6912_60140</name>
</gene>
<dbReference type="OrthoDB" id="9800233at2"/>
<evidence type="ECO:0008006" key="5">
    <source>
        <dbReference type="Google" id="ProtNLM"/>
    </source>
</evidence>
<dbReference type="Gene3D" id="3.40.50.150">
    <property type="entry name" value="Vaccinia Virus protein VP39"/>
    <property type="match status" value="1"/>
</dbReference>
<dbReference type="PANTHER" id="PTHR43619:SF2">
    <property type="entry name" value="S-ADENOSYL-L-METHIONINE-DEPENDENT METHYLTRANSFERASES SUPERFAMILY PROTEIN"/>
    <property type="match status" value="1"/>
</dbReference>
<name>A0A433MXH6_CHLFR</name>
<dbReference type="InterPro" id="IPR007213">
    <property type="entry name" value="Ppm1/Ppm2/Tcmp"/>
</dbReference>
<proteinExistence type="predicted"/>
<dbReference type="PANTHER" id="PTHR43619">
    <property type="entry name" value="S-ADENOSYL-L-METHIONINE-DEPENDENT METHYLTRANSFERASE YKTD-RELATED"/>
    <property type="match status" value="1"/>
</dbReference>
<dbReference type="GO" id="GO:0008168">
    <property type="term" value="F:methyltransferase activity"/>
    <property type="evidence" value="ECO:0007669"/>
    <property type="project" value="UniProtKB-KW"/>
</dbReference>
<dbReference type="PIRSF" id="PIRSF028177">
    <property type="entry name" value="Polyketide_synth_Omtfrase_TcmP"/>
    <property type="match status" value="1"/>
</dbReference>
<evidence type="ECO:0000313" key="4">
    <source>
        <dbReference type="Proteomes" id="UP000268857"/>
    </source>
</evidence>
<accession>A0A433MXH6</accession>
<comment type="caution">
    <text evidence="3">The sequence shown here is derived from an EMBL/GenBank/DDBJ whole genome shotgun (WGS) entry which is preliminary data.</text>
</comment>
<keyword evidence="2" id="KW-0808">Transferase</keyword>
<protein>
    <recommendedName>
        <fullName evidence="5">Tetracenomycin C synthesis protein</fullName>
    </recommendedName>
</protein>
<dbReference type="InterPro" id="IPR016874">
    <property type="entry name" value="TcmP-like"/>
</dbReference>
<keyword evidence="1" id="KW-0489">Methyltransferase</keyword>
<reference evidence="3 4" key="1">
    <citation type="journal article" date="2019" name="Genome Biol. Evol.">
        <title>Day and night: Metabolic profiles and evolutionary relationships of six axenic non-marine cyanobacteria.</title>
        <authorList>
            <person name="Will S.E."/>
            <person name="Henke P."/>
            <person name="Boedeker C."/>
            <person name="Huang S."/>
            <person name="Brinkmann H."/>
            <person name="Rohde M."/>
            <person name="Jarek M."/>
            <person name="Friedl T."/>
            <person name="Seufert S."/>
            <person name="Schumacher M."/>
            <person name="Overmann J."/>
            <person name="Neumann-Schaal M."/>
            <person name="Petersen J."/>
        </authorList>
    </citation>
    <scope>NUCLEOTIDE SEQUENCE [LARGE SCALE GENOMIC DNA]</scope>
    <source>
        <strain evidence="3 4">PCC 6912</strain>
    </source>
</reference>
<keyword evidence="4" id="KW-1185">Reference proteome</keyword>
<sequence>MASSDLLTGVPRTLLIPLRARAEEHARINALFRDPQALDWFQSLLWDAELETWYDWRYQVCISVRTKLLDNIAAQHIAVHPNSLVVELGAGLSSRYYRVGEGKTQWIELDLPQVINVRLSVDSPTSEHRFLAASVLDRDWMDEIPTIKHENILFIAEGLFYYFEESEVRQLVERLRERFGNAKLALDVGGIVFKQFNANKAARLGAPMKWFVEDERDVAALGLSVEKVFPLLDCYPERWGLVPWIGWWLIFWRSPLRNFCLILETKLNPVN</sequence>